<dbReference type="InterPro" id="IPR054120">
    <property type="entry name" value="PBPA_dimer"/>
</dbReference>
<proteinExistence type="predicted"/>
<feature type="domain" description="Penicillin-binding protein transpeptidase" evidence="1">
    <location>
        <begin position="158"/>
        <end position="484"/>
    </location>
</feature>
<dbReference type="InterPro" id="IPR001460">
    <property type="entry name" value="PCN-bd_Tpept"/>
</dbReference>
<dbReference type="KEGG" id="ppel:H6H00_08080"/>
<dbReference type="Gene3D" id="3.90.1310.10">
    <property type="entry name" value="Penicillin-binding protein 2a (Domain 2)"/>
    <property type="match status" value="1"/>
</dbReference>
<dbReference type="GO" id="GO:0071555">
    <property type="term" value="P:cell wall organization"/>
    <property type="evidence" value="ECO:0007669"/>
    <property type="project" value="TreeGrafter"/>
</dbReference>
<dbReference type="SUPFAM" id="SSF56601">
    <property type="entry name" value="beta-lactamase/transpeptidase-like"/>
    <property type="match status" value="1"/>
</dbReference>
<name>A0A7G7MM54_9PSEU</name>
<evidence type="ECO:0000259" key="1">
    <source>
        <dbReference type="Pfam" id="PF00905"/>
    </source>
</evidence>
<dbReference type="Proteomes" id="UP000515728">
    <property type="component" value="Chromosome"/>
</dbReference>
<sequence length="492" mass="51577">MNTPVRRIAIAVMAMILLLMANLTYVQVVKAGDYRTDQRNQRVLLAEYSRQRGQISAQGGQVLARSVETEGQYPYQREYPDGPAFASVTGYYSLVYSAGGLERAANDVLNGSDDRLFTRRLSDLITGRDPSGGNVVTTIDPAVQQAAYDALSDAGYTGAVVALQPATGAILAMASTPSYDPNPLAAQSAQTQQDAWAEYTSAEPPQLTNRAIQEIYPPGSTFKLIDVAAALESGRYTPDSQLTAASSITLADTATPLQNFNGNACGTAATASLREALQRSCNTAFAELAQQLGEQAIRDQAEAFGIGTEDLAIPMGVVPSTIGDIESTAALQQTSIGQRDVALTPLQNAMIVAAIANDGRLMAPYLISEIQGQDLETLDTTQPDQLGQSVSPAVAQTLTDLMVNNENSYQGAGKIRGVQIAAKTGTAEHGTDPKSTPPHVWYVAFAPAENPQVAVAVLVESGGDRNNLAATGGAVAAPIGRAVIGAALRGSQ</sequence>
<evidence type="ECO:0000313" key="4">
    <source>
        <dbReference type="Proteomes" id="UP000515728"/>
    </source>
</evidence>
<evidence type="ECO:0000313" key="3">
    <source>
        <dbReference type="EMBL" id="QNG53865.1"/>
    </source>
</evidence>
<dbReference type="PANTHER" id="PTHR30627:SF24">
    <property type="entry name" value="PENICILLIN-BINDING PROTEIN 4B"/>
    <property type="match status" value="1"/>
</dbReference>
<dbReference type="GO" id="GO:0071972">
    <property type="term" value="F:peptidoglycan L,D-transpeptidase activity"/>
    <property type="evidence" value="ECO:0007669"/>
    <property type="project" value="TreeGrafter"/>
</dbReference>
<dbReference type="InterPro" id="IPR012338">
    <property type="entry name" value="Beta-lactam/transpept-like"/>
</dbReference>
<dbReference type="InterPro" id="IPR050515">
    <property type="entry name" value="Beta-lactam/transpept"/>
</dbReference>
<gene>
    <name evidence="3" type="ORF">H6H00_08080</name>
</gene>
<protein>
    <submittedName>
        <fullName evidence="3">Penicillin-binding protein 2</fullName>
    </submittedName>
</protein>
<keyword evidence="4" id="KW-1185">Reference proteome</keyword>
<accession>A0A7G7MM54</accession>
<dbReference type="Pfam" id="PF21922">
    <property type="entry name" value="PBP_dimer_2"/>
    <property type="match status" value="1"/>
</dbReference>
<reference evidence="3 4" key="1">
    <citation type="submission" date="2020-08" db="EMBL/GenBank/DDBJ databases">
        <authorList>
            <person name="Mo P."/>
        </authorList>
    </citation>
    <scope>NUCLEOTIDE SEQUENCE [LARGE SCALE GENOMIC DNA]</scope>
    <source>
        <strain evidence="3 4">CGMCC 4.1532</strain>
    </source>
</reference>
<feature type="domain" description="Penicillin binding protein A dimerisation" evidence="2">
    <location>
        <begin position="52"/>
        <end position="135"/>
    </location>
</feature>
<evidence type="ECO:0000259" key="2">
    <source>
        <dbReference type="Pfam" id="PF21922"/>
    </source>
</evidence>
<dbReference type="Pfam" id="PF00905">
    <property type="entry name" value="Transpeptidase"/>
    <property type="match status" value="1"/>
</dbReference>
<dbReference type="GO" id="GO:0005886">
    <property type="term" value="C:plasma membrane"/>
    <property type="evidence" value="ECO:0007669"/>
    <property type="project" value="TreeGrafter"/>
</dbReference>
<organism evidence="3 4">
    <name type="scientific">Pseudonocardia petroleophila</name>
    <dbReference type="NCBI Taxonomy" id="37331"/>
    <lineage>
        <taxon>Bacteria</taxon>
        <taxon>Bacillati</taxon>
        <taxon>Actinomycetota</taxon>
        <taxon>Actinomycetes</taxon>
        <taxon>Pseudonocardiales</taxon>
        <taxon>Pseudonocardiaceae</taxon>
        <taxon>Pseudonocardia</taxon>
    </lineage>
</organism>
<dbReference type="Gene3D" id="3.40.710.10">
    <property type="entry name" value="DD-peptidase/beta-lactamase superfamily"/>
    <property type="match status" value="1"/>
</dbReference>
<dbReference type="EMBL" id="CP060131">
    <property type="protein sequence ID" value="QNG53865.1"/>
    <property type="molecule type" value="Genomic_DNA"/>
</dbReference>
<dbReference type="GO" id="GO:0008658">
    <property type="term" value="F:penicillin binding"/>
    <property type="evidence" value="ECO:0007669"/>
    <property type="project" value="InterPro"/>
</dbReference>
<dbReference type="AlphaFoldDB" id="A0A7G7MM54"/>
<dbReference type="RefSeq" id="WP_185720690.1">
    <property type="nucleotide sequence ID" value="NZ_BAAAWI010000001.1"/>
</dbReference>
<dbReference type="PANTHER" id="PTHR30627">
    <property type="entry name" value="PEPTIDOGLYCAN D,D-TRANSPEPTIDASE"/>
    <property type="match status" value="1"/>
</dbReference>